<dbReference type="PANTHER" id="PTHR24033">
    <property type="entry name" value="EGF-LIKE DOMAIN-CONTAINING PROTEIN"/>
    <property type="match status" value="1"/>
</dbReference>
<evidence type="ECO:0000256" key="6">
    <source>
        <dbReference type="SAM" id="MobiDB-lite"/>
    </source>
</evidence>
<dbReference type="InterPro" id="IPR000742">
    <property type="entry name" value="EGF"/>
</dbReference>
<dbReference type="PROSITE" id="PS00022">
    <property type="entry name" value="EGF_1"/>
    <property type="match status" value="4"/>
</dbReference>
<feature type="domain" description="EGF-like" evidence="8">
    <location>
        <begin position="179"/>
        <end position="214"/>
    </location>
</feature>
<dbReference type="Gene3D" id="2.10.25.140">
    <property type="match status" value="1"/>
</dbReference>
<dbReference type="Pfam" id="PF01414">
    <property type="entry name" value="DSL"/>
    <property type="match status" value="1"/>
</dbReference>
<feature type="region of interest" description="Disordered" evidence="6">
    <location>
        <begin position="504"/>
        <end position="523"/>
    </location>
</feature>
<keyword evidence="4 5" id="KW-1015">Disulfide bond</keyword>
<dbReference type="GO" id="GO:0016020">
    <property type="term" value="C:membrane"/>
    <property type="evidence" value="ECO:0007669"/>
    <property type="project" value="InterPro"/>
</dbReference>
<keyword evidence="7" id="KW-0472">Membrane</keyword>
<comment type="caution">
    <text evidence="5">Lacks conserved residue(s) required for the propagation of feature annotation.</text>
</comment>
<evidence type="ECO:0000256" key="7">
    <source>
        <dbReference type="SAM" id="Phobius"/>
    </source>
</evidence>
<proteinExistence type="predicted"/>
<feature type="disulfide bond" evidence="5">
    <location>
        <begin position="362"/>
        <end position="379"/>
    </location>
</feature>
<dbReference type="EMBL" id="UYWX01020373">
    <property type="protein sequence ID" value="VDM31816.1"/>
    <property type="molecule type" value="Genomic_DNA"/>
</dbReference>
<dbReference type="Gene3D" id="2.10.25.10">
    <property type="entry name" value="Laminin"/>
    <property type="match status" value="4"/>
</dbReference>
<dbReference type="InterPro" id="IPR001881">
    <property type="entry name" value="EGF-like_Ca-bd_dom"/>
</dbReference>
<dbReference type="GO" id="GO:0007154">
    <property type="term" value="P:cell communication"/>
    <property type="evidence" value="ECO:0007669"/>
    <property type="project" value="InterPro"/>
</dbReference>
<evidence type="ECO:0000256" key="2">
    <source>
        <dbReference type="ARBA" id="ARBA00022536"/>
    </source>
</evidence>
<dbReference type="InterPro" id="IPR051830">
    <property type="entry name" value="NOTCH_homolog"/>
</dbReference>
<name>A0A0R3X2E3_HYDTA</name>
<feature type="domain" description="EGF-like" evidence="8">
    <location>
        <begin position="354"/>
        <end position="391"/>
    </location>
</feature>
<feature type="disulfide bond" evidence="5">
    <location>
        <begin position="381"/>
        <end position="390"/>
    </location>
</feature>
<evidence type="ECO:0000313" key="11">
    <source>
        <dbReference type="WBParaSite" id="TTAC_0000745401-mRNA-1"/>
    </source>
</evidence>
<feature type="disulfide bond" evidence="5">
    <location>
        <begin position="290"/>
        <end position="299"/>
    </location>
</feature>
<dbReference type="InterPro" id="IPR001774">
    <property type="entry name" value="DSL"/>
</dbReference>
<evidence type="ECO:0000259" key="8">
    <source>
        <dbReference type="PROSITE" id="PS50026"/>
    </source>
</evidence>
<feature type="domain" description="EGF-like" evidence="8">
    <location>
        <begin position="255"/>
        <end position="300"/>
    </location>
</feature>
<evidence type="ECO:0000313" key="10">
    <source>
        <dbReference type="Proteomes" id="UP000274429"/>
    </source>
</evidence>
<keyword evidence="7" id="KW-1133">Transmembrane helix</keyword>
<keyword evidence="7" id="KW-0812">Transmembrane</keyword>
<dbReference type="PANTHER" id="PTHR24033:SF151">
    <property type="entry name" value="NOTCH 2"/>
    <property type="match status" value="1"/>
</dbReference>
<dbReference type="WBParaSite" id="TTAC_0000745401-mRNA-1">
    <property type="protein sequence ID" value="TTAC_0000745401-mRNA-1"/>
    <property type="gene ID" value="TTAC_0000745401"/>
</dbReference>
<feature type="domain" description="EGF-like" evidence="8">
    <location>
        <begin position="301"/>
        <end position="340"/>
    </location>
</feature>
<dbReference type="AlphaFoldDB" id="A0A0R3X2E3"/>
<dbReference type="SMART" id="SM00181">
    <property type="entry name" value="EGF"/>
    <property type="match status" value="5"/>
</dbReference>
<organism evidence="11">
    <name type="scientific">Hydatigena taeniaeformis</name>
    <name type="common">Feline tapeworm</name>
    <name type="synonym">Taenia taeniaeformis</name>
    <dbReference type="NCBI Taxonomy" id="6205"/>
    <lineage>
        <taxon>Eukaryota</taxon>
        <taxon>Metazoa</taxon>
        <taxon>Spiralia</taxon>
        <taxon>Lophotrochozoa</taxon>
        <taxon>Platyhelminthes</taxon>
        <taxon>Cestoda</taxon>
        <taxon>Eucestoda</taxon>
        <taxon>Cyclophyllidea</taxon>
        <taxon>Taeniidae</taxon>
        <taxon>Hydatigera</taxon>
    </lineage>
</organism>
<dbReference type="SMART" id="SM00179">
    <property type="entry name" value="EGF_CA"/>
    <property type="match status" value="5"/>
</dbReference>
<dbReference type="SUPFAM" id="SSF57196">
    <property type="entry name" value="EGF/Laminin"/>
    <property type="match status" value="3"/>
</dbReference>
<evidence type="ECO:0000313" key="9">
    <source>
        <dbReference type="EMBL" id="VDM31816.1"/>
    </source>
</evidence>
<dbReference type="STRING" id="6205.A0A0R3X2E3"/>
<dbReference type="Pfam" id="PF00008">
    <property type="entry name" value="EGF"/>
    <property type="match status" value="2"/>
</dbReference>
<dbReference type="GO" id="GO:0005509">
    <property type="term" value="F:calcium ion binding"/>
    <property type="evidence" value="ECO:0007669"/>
    <property type="project" value="InterPro"/>
</dbReference>
<evidence type="ECO:0000256" key="1">
    <source>
        <dbReference type="ARBA" id="ARBA00022473"/>
    </source>
</evidence>
<dbReference type="OrthoDB" id="6249379at2759"/>
<feature type="transmembrane region" description="Helical" evidence="7">
    <location>
        <begin position="401"/>
        <end position="424"/>
    </location>
</feature>
<keyword evidence="10" id="KW-1185">Reference proteome</keyword>
<evidence type="ECO:0000256" key="4">
    <source>
        <dbReference type="ARBA" id="ARBA00023157"/>
    </source>
</evidence>
<evidence type="ECO:0000256" key="5">
    <source>
        <dbReference type="PROSITE-ProRule" id="PRU00076"/>
    </source>
</evidence>
<protein>
    <submittedName>
        <fullName evidence="11">Delta-like protein</fullName>
    </submittedName>
</protein>
<reference evidence="11" key="1">
    <citation type="submission" date="2017-02" db="UniProtKB">
        <authorList>
            <consortium name="WormBaseParasite"/>
        </authorList>
    </citation>
    <scope>IDENTIFICATION</scope>
</reference>
<sequence length="523" mass="57557">MHLVFDYSNPAGTLIDNHTCDFGTTCDVYFLLCLKSPTGTFCDMYNGTTGVYPDVTVVSAAAMNETMIPLIPPISKTVDILIEVWDFDIVSSPDFIAQFGGTLNMERLSRNWSAIPLFRKDLVYMNNILMEAFVRVDCLGQEANGSCIIVCRPRDGVNTCDADGNFICLRGFTGPTCDQIDQCGTNNCADYATCQSLQNGYKCVCGGYEGSVCEKGYNPCFSELLCGPHGECRADGPEYECVCDIGWAGRLCDREATPCERAAQELGQSPVCLNGGTCQNTDDNKYYCQCLQPRAGPRCEIIDTCGAENCSGHGTCVFLDSNESAFHCECNRGWTGVSCNLQVLTPCQIASQKLNTDVSTVCLHGGVCVDNANGVDFSCECSQGWFGRQCEIFFTQVVSCYTLYFILPMGILSLIIVIIIAVTYRRLARRKFRDQTKPMTYATRQTSENSQDSLNCEITPYAIYIPRKGGTAAYRQCNDPYYFGPMRNQEEIPSNCQKSHAVTLNRRSAGDPTPVLPPRDASC</sequence>
<reference evidence="9 10" key="2">
    <citation type="submission" date="2018-11" db="EMBL/GenBank/DDBJ databases">
        <authorList>
            <consortium name="Pathogen Informatics"/>
        </authorList>
    </citation>
    <scope>NUCLEOTIDE SEQUENCE [LARGE SCALE GENOMIC DNA]</scope>
</reference>
<evidence type="ECO:0000256" key="3">
    <source>
        <dbReference type="ARBA" id="ARBA00022737"/>
    </source>
</evidence>
<feature type="disulfide bond" evidence="5">
    <location>
        <begin position="330"/>
        <end position="339"/>
    </location>
</feature>
<accession>A0A0R3X2E3</accession>
<keyword evidence="3" id="KW-0677">Repeat</keyword>
<dbReference type="PROSITE" id="PS01186">
    <property type="entry name" value="EGF_2"/>
    <property type="match status" value="3"/>
</dbReference>
<keyword evidence="1" id="KW-0217">Developmental protein</keyword>
<dbReference type="Proteomes" id="UP000274429">
    <property type="component" value="Unassembled WGS sequence"/>
</dbReference>
<feature type="domain" description="EGF-like" evidence="8">
    <location>
        <begin position="216"/>
        <end position="253"/>
    </location>
</feature>
<dbReference type="Pfam" id="PF23106">
    <property type="entry name" value="EGF_Teneurin"/>
    <property type="match status" value="1"/>
</dbReference>
<keyword evidence="2 5" id="KW-0245">EGF-like domain</keyword>
<gene>
    <name evidence="9" type="ORF">TTAC_LOCUS7439</name>
</gene>
<dbReference type="PROSITE" id="PS50026">
    <property type="entry name" value="EGF_3"/>
    <property type="match status" value="5"/>
</dbReference>
<feature type="disulfide bond" evidence="5">
    <location>
        <begin position="243"/>
        <end position="252"/>
    </location>
</feature>